<keyword evidence="1" id="KW-1133">Transmembrane helix</keyword>
<protein>
    <submittedName>
        <fullName evidence="2">Uncharacterized protein</fullName>
    </submittedName>
</protein>
<accession>A0A8H3L3F7</accession>
<organism evidence="2 3">
    <name type="scientific">Rhizophagus clarus</name>
    <dbReference type="NCBI Taxonomy" id="94130"/>
    <lineage>
        <taxon>Eukaryota</taxon>
        <taxon>Fungi</taxon>
        <taxon>Fungi incertae sedis</taxon>
        <taxon>Mucoromycota</taxon>
        <taxon>Glomeromycotina</taxon>
        <taxon>Glomeromycetes</taxon>
        <taxon>Glomerales</taxon>
        <taxon>Glomeraceae</taxon>
        <taxon>Rhizophagus</taxon>
    </lineage>
</organism>
<reference evidence="2" key="1">
    <citation type="submission" date="2019-10" db="EMBL/GenBank/DDBJ databases">
        <title>Conservation and host-specific expression of non-tandemly repeated heterogenous ribosome RNA gene in arbuscular mycorrhizal fungi.</title>
        <authorList>
            <person name="Maeda T."/>
            <person name="Kobayashi Y."/>
            <person name="Nakagawa T."/>
            <person name="Ezawa T."/>
            <person name="Yamaguchi K."/>
            <person name="Bino T."/>
            <person name="Nishimoto Y."/>
            <person name="Shigenobu S."/>
            <person name="Kawaguchi M."/>
        </authorList>
    </citation>
    <scope>NUCLEOTIDE SEQUENCE</scope>
    <source>
        <strain evidence="2">HR1</strain>
    </source>
</reference>
<dbReference type="AlphaFoldDB" id="A0A8H3L3F7"/>
<evidence type="ECO:0000256" key="1">
    <source>
        <dbReference type="SAM" id="Phobius"/>
    </source>
</evidence>
<keyword evidence="1" id="KW-0472">Membrane</keyword>
<gene>
    <name evidence="2" type="ORF">RCL2_000681100</name>
</gene>
<name>A0A8H3L3F7_9GLOM</name>
<evidence type="ECO:0000313" key="2">
    <source>
        <dbReference type="EMBL" id="GES79511.1"/>
    </source>
</evidence>
<keyword evidence="1" id="KW-0812">Transmembrane</keyword>
<sequence length="156" mass="17824">MTVFEIPIEVLRQLLVLGFMYISHTTILFQIAEDFRWHASRIYPTTNEYQENIQRIDELIRAHYGNRALSEILSDNEITETILSRCNIERAEITGSLIGAVRAELYTGRRLENNTRICIHFNAPAMSMVVTGGTCNSTIAYIIATHSNFLLMERGV</sequence>
<feature type="transmembrane region" description="Helical" evidence="1">
    <location>
        <begin position="14"/>
        <end position="32"/>
    </location>
</feature>
<evidence type="ECO:0000313" key="3">
    <source>
        <dbReference type="Proteomes" id="UP000615446"/>
    </source>
</evidence>
<comment type="caution">
    <text evidence="2">The sequence shown here is derived from an EMBL/GenBank/DDBJ whole genome shotgun (WGS) entry which is preliminary data.</text>
</comment>
<proteinExistence type="predicted"/>
<dbReference type="EMBL" id="BLAL01000044">
    <property type="protein sequence ID" value="GES79511.1"/>
    <property type="molecule type" value="Genomic_DNA"/>
</dbReference>
<dbReference type="Proteomes" id="UP000615446">
    <property type="component" value="Unassembled WGS sequence"/>
</dbReference>